<sequence length="230" mass="26004">MTTGFEARKIARSCRSGALATLDRNDQSPYVSFCATAFDIYGQPLFLLSDLADHTQNINVERRVSFLCEQASMRSNPQSGPRVTLAGRVEKVLQDDLVARYLEIHPSAKMYAEFGDFNFYRLIVEKAHFVGGFGQAEWLQGKDYLGDSAAFLNFSKEQEGVISYLNTEFPQLSAVCATKLLKQPGEAWQLLRIDGDGMDLKRASRIIRYPFEKEVKTREELKKVVHDICS</sequence>
<dbReference type="PANTHER" id="PTHR13343:SF17">
    <property type="entry name" value="CELLULAR REPRESSOR OF E1A-STIMULATED GENES, ISOFORM A"/>
    <property type="match status" value="1"/>
</dbReference>
<dbReference type="AlphaFoldDB" id="A0A917FF18"/>
<reference evidence="3" key="2">
    <citation type="submission" date="2020-09" db="EMBL/GenBank/DDBJ databases">
        <authorList>
            <person name="Sun Q."/>
            <person name="Zhou Y."/>
        </authorList>
    </citation>
    <scope>NUCLEOTIDE SEQUENCE</scope>
    <source>
        <strain evidence="3">CGMCC 1.15254</strain>
    </source>
</reference>
<dbReference type="Gene3D" id="2.30.110.10">
    <property type="entry name" value="Electron Transport, Fmn-binding Protein, Chain A"/>
    <property type="match status" value="1"/>
</dbReference>
<evidence type="ECO:0000259" key="2">
    <source>
        <dbReference type="Pfam" id="PF13883"/>
    </source>
</evidence>
<dbReference type="InterPro" id="IPR055343">
    <property type="entry name" value="CREG_beta-barrel"/>
</dbReference>
<dbReference type="InterPro" id="IPR037119">
    <property type="entry name" value="Haem_oxidase_HugZ-like_sf"/>
</dbReference>
<dbReference type="InterPro" id="IPR012349">
    <property type="entry name" value="Split_barrel_FMN-bd"/>
</dbReference>
<comment type="caution">
    <text evidence="3">The sequence shown here is derived from an EMBL/GenBank/DDBJ whole genome shotgun (WGS) entry which is preliminary data.</text>
</comment>
<dbReference type="Gene3D" id="3.20.180.10">
    <property type="entry name" value="PNP-oxidase-like"/>
    <property type="match status" value="1"/>
</dbReference>
<dbReference type="RefSeq" id="WP_188666573.1">
    <property type="nucleotide sequence ID" value="NZ_BMHV01000027.1"/>
</dbReference>
<dbReference type="InterPro" id="IPR019595">
    <property type="entry name" value="DUF2470"/>
</dbReference>
<organism evidence="3 4">
    <name type="scientific">Terasakiella brassicae</name>
    <dbReference type="NCBI Taxonomy" id="1634917"/>
    <lineage>
        <taxon>Bacteria</taxon>
        <taxon>Pseudomonadati</taxon>
        <taxon>Pseudomonadota</taxon>
        <taxon>Alphaproteobacteria</taxon>
        <taxon>Rhodospirillales</taxon>
        <taxon>Terasakiellaceae</taxon>
        <taxon>Terasakiella</taxon>
    </lineage>
</organism>
<dbReference type="Pfam" id="PF10615">
    <property type="entry name" value="DUF2470"/>
    <property type="match status" value="1"/>
</dbReference>
<dbReference type="Pfam" id="PF13883">
    <property type="entry name" value="CREG_beta-barrel"/>
    <property type="match status" value="1"/>
</dbReference>
<evidence type="ECO:0000259" key="1">
    <source>
        <dbReference type="Pfam" id="PF10615"/>
    </source>
</evidence>
<evidence type="ECO:0000313" key="3">
    <source>
        <dbReference type="EMBL" id="GGF73276.1"/>
    </source>
</evidence>
<dbReference type="EMBL" id="BMHV01000027">
    <property type="protein sequence ID" value="GGF73276.1"/>
    <property type="molecule type" value="Genomic_DNA"/>
</dbReference>
<protein>
    <recommendedName>
        <fullName evidence="5">Heme iron utilization protein</fullName>
    </recommendedName>
</protein>
<feature type="domain" description="CREG-like beta-barrel" evidence="2">
    <location>
        <begin position="7"/>
        <end position="145"/>
    </location>
</feature>
<name>A0A917FF18_9PROT</name>
<accession>A0A917FF18</accession>
<proteinExistence type="predicted"/>
<feature type="domain" description="DUF2470" evidence="1">
    <location>
        <begin position="186"/>
        <end position="225"/>
    </location>
</feature>
<reference evidence="3" key="1">
    <citation type="journal article" date="2014" name="Int. J. Syst. Evol. Microbiol.">
        <title>Complete genome sequence of Corynebacterium casei LMG S-19264T (=DSM 44701T), isolated from a smear-ripened cheese.</title>
        <authorList>
            <consortium name="US DOE Joint Genome Institute (JGI-PGF)"/>
            <person name="Walter F."/>
            <person name="Albersmeier A."/>
            <person name="Kalinowski J."/>
            <person name="Ruckert C."/>
        </authorList>
    </citation>
    <scope>NUCLEOTIDE SEQUENCE</scope>
    <source>
        <strain evidence="3">CGMCC 1.15254</strain>
    </source>
</reference>
<evidence type="ECO:0008006" key="5">
    <source>
        <dbReference type="Google" id="ProtNLM"/>
    </source>
</evidence>
<dbReference type="Proteomes" id="UP000632498">
    <property type="component" value="Unassembled WGS sequence"/>
</dbReference>
<evidence type="ECO:0000313" key="4">
    <source>
        <dbReference type="Proteomes" id="UP000632498"/>
    </source>
</evidence>
<keyword evidence="4" id="KW-1185">Reference proteome</keyword>
<dbReference type="SUPFAM" id="SSF50475">
    <property type="entry name" value="FMN-binding split barrel"/>
    <property type="match status" value="1"/>
</dbReference>
<gene>
    <name evidence="3" type="ORF">GCM10011332_29170</name>
</gene>
<dbReference type="GO" id="GO:0005737">
    <property type="term" value="C:cytoplasm"/>
    <property type="evidence" value="ECO:0007669"/>
    <property type="project" value="UniProtKB-ARBA"/>
</dbReference>
<dbReference type="PANTHER" id="PTHR13343">
    <property type="entry name" value="CREG1 PROTEIN"/>
    <property type="match status" value="1"/>
</dbReference>